<name>A0A1L7CQP3_9CORY</name>
<feature type="transmembrane region" description="Helical" evidence="1">
    <location>
        <begin position="12"/>
        <end position="38"/>
    </location>
</feature>
<dbReference type="EMBL" id="CP009247">
    <property type="protein sequence ID" value="APT88139.1"/>
    <property type="molecule type" value="Genomic_DNA"/>
</dbReference>
<dbReference type="KEGG" id="cfk:CFRA_01275"/>
<dbReference type="AlphaFoldDB" id="A0A1L7CQP3"/>
<evidence type="ECO:0000313" key="2">
    <source>
        <dbReference type="EMBL" id="APT88139.1"/>
    </source>
</evidence>
<proteinExistence type="predicted"/>
<organism evidence="2 3">
    <name type="scientific">Corynebacterium frankenforstense DSM 45800</name>
    <dbReference type="NCBI Taxonomy" id="1437875"/>
    <lineage>
        <taxon>Bacteria</taxon>
        <taxon>Bacillati</taxon>
        <taxon>Actinomycetota</taxon>
        <taxon>Actinomycetes</taxon>
        <taxon>Mycobacteriales</taxon>
        <taxon>Corynebacteriaceae</taxon>
        <taxon>Corynebacterium</taxon>
    </lineage>
</organism>
<dbReference type="OrthoDB" id="4427469at2"/>
<evidence type="ECO:0008006" key="4">
    <source>
        <dbReference type="Google" id="ProtNLM"/>
    </source>
</evidence>
<reference evidence="2 3" key="1">
    <citation type="submission" date="2014-08" db="EMBL/GenBank/DDBJ databases">
        <title>Complete genome sequence of Corynebacterium frankenforstense ST18(T) (=DSM 45800(T)), isolated from raw cow milk.</title>
        <authorList>
            <person name="Ruckert C."/>
            <person name="Albersmeier A."/>
            <person name="Winkler A."/>
            <person name="Lipski A."/>
            <person name="Kalinowski J."/>
        </authorList>
    </citation>
    <scope>NUCLEOTIDE SEQUENCE [LARGE SCALE GENOMIC DNA]</scope>
    <source>
        <strain evidence="2 3">ST18</strain>
    </source>
</reference>
<evidence type="ECO:0000256" key="1">
    <source>
        <dbReference type="SAM" id="Phobius"/>
    </source>
</evidence>
<keyword evidence="1" id="KW-0472">Membrane</keyword>
<sequence>MADQAGSVTVEAAVGVACLVIVFTALVGGAVTLAGYLAAVDAAGAAARAHAIGVDGVQFDRGSLTVRESGGVVTATATVRAPIGELTAQAAYPVEYR</sequence>
<gene>
    <name evidence="2" type="ORF">CFRA_01275</name>
</gene>
<keyword evidence="1" id="KW-1133">Transmembrane helix</keyword>
<keyword evidence="3" id="KW-1185">Reference proteome</keyword>
<evidence type="ECO:0000313" key="3">
    <source>
        <dbReference type="Proteomes" id="UP000185434"/>
    </source>
</evidence>
<accession>A0A1L7CQP3</accession>
<keyword evidence="1" id="KW-0812">Transmembrane</keyword>
<protein>
    <recommendedName>
        <fullName evidence="4">TadE-like protein</fullName>
    </recommendedName>
</protein>
<dbReference type="Proteomes" id="UP000185434">
    <property type="component" value="Chromosome"/>
</dbReference>